<gene>
    <name evidence="1" type="ORF">MNBD_GAMMA26-70</name>
</gene>
<organism evidence="1">
    <name type="scientific">hydrothermal vent metagenome</name>
    <dbReference type="NCBI Taxonomy" id="652676"/>
    <lineage>
        <taxon>unclassified sequences</taxon>
        <taxon>metagenomes</taxon>
        <taxon>ecological metagenomes</taxon>
    </lineage>
</organism>
<sequence>MAWYSPMKILDWITQQLGNSEQSEAAWAPYLQREENSLTVFQNRCNAELIKVLFYFTDLKDDQRIEGDSDRYISGILPNTKIEYRIYGNAAQIGTYYFLDQQAFEAPELLIASFVRMAKESTKIGKNY</sequence>
<dbReference type="EMBL" id="UOFX01000089">
    <property type="protein sequence ID" value="VAX11715.1"/>
    <property type="molecule type" value="Genomic_DNA"/>
</dbReference>
<evidence type="ECO:0000313" key="1">
    <source>
        <dbReference type="EMBL" id="VAX11715.1"/>
    </source>
</evidence>
<dbReference type="AlphaFoldDB" id="A0A3B1BZ92"/>
<accession>A0A3B1BZ92</accession>
<protein>
    <submittedName>
        <fullName evidence="1">Uncharacterized protein</fullName>
    </submittedName>
</protein>
<reference evidence="1" key="1">
    <citation type="submission" date="2018-06" db="EMBL/GenBank/DDBJ databases">
        <authorList>
            <person name="Zhirakovskaya E."/>
        </authorList>
    </citation>
    <scope>NUCLEOTIDE SEQUENCE</scope>
</reference>
<name>A0A3B1BZ92_9ZZZZ</name>
<proteinExistence type="predicted"/>